<proteinExistence type="predicted"/>
<name>A0A9N9FZN0_9GLOM</name>
<accession>A0A9N9FZN0</accession>
<protein>
    <submittedName>
        <fullName evidence="1">7713_t:CDS:1</fullName>
    </submittedName>
</protein>
<dbReference type="AlphaFoldDB" id="A0A9N9FZN0"/>
<feature type="non-terminal residue" evidence="1">
    <location>
        <position position="61"/>
    </location>
</feature>
<gene>
    <name evidence="1" type="ORF">AMORRO_LOCUS6624</name>
</gene>
<evidence type="ECO:0000313" key="1">
    <source>
        <dbReference type="EMBL" id="CAG8574380.1"/>
    </source>
</evidence>
<reference evidence="1" key="1">
    <citation type="submission" date="2021-06" db="EMBL/GenBank/DDBJ databases">
        <authorList>
            <person name="Kallberg Y."/>
            <person name="Tangrot J."/>
            <person name="Rosling A."/>
        </authorList>
    </citation>
    <scope>NUCLEOTIDE SEQUENCE</scope>
    <source>
        <strain evidence="1">CL551</strain>
    </source>
</reference>
<organism evidence="1 2">
    <name type="scientific">Acaulospora morrowiae</name>
    <dbReference type="NCBI Taxonomy" id="94023"/>
    <lineage>
        <taxon>Eukaryota</taxon>
        <taxon>Fungi</taxon>
        <taxon>Fungi incertae sedis</taxon>
        <taxon>Mucoromycota</taxon>
        <taxon>Glomeromycotina</taxon>
        <taxon>Glomeromycetes</taxon>
        <taxon>Diversisporales</taxon>
        <taxon>Acaulosporaceae</taxon>
        <taxon>Acaulospora</taxon>
    </lineage>
</organism>
<dbReference type="EMBL" id="CAJVPV010004490">
    <property type="protein sequence ID" value="CAG8574380.1"/>
    <property type="molecule type" value="Genomic_DNA"/>
</dbReference>
<sequence>FPLESCFLIRPQRNVKCLTNNPGGPLLKITWHSFLCSYSGAGATFTRATNHLGSMPKVTGL</sequence>
<keyword evidence="2" id="KW-1185">Reference proteome</keyword>
<comment type="caution">
    <text evidence="1">The sequence shown here is derived from an EMBL/GenBank/DDBJ whole genome shotgun (WGS) entry which is preliminary data.</text>
</comment>
<evidence type="ECO:0000313" key="2">
    <source>
        <dbReference type="Proteomes" id="UP000789342"/>
    </source>
</evidence>
<dbReference type="Proteomes" id="UP000789342">
    <property type="component" value="Unassembled WGS sequence"/>
</dbReference>